<evidence type="ECO:0000313" key="2">
    <source>
        <dbReference type="EMBL" id="SEK83450.1"/>
    </source>
</evidence>
<feature type="signal peptide" evidence="1">
    <location>
        <begin position="1"/>
        <end position="24"/>
    </location>
</feature>
<dbReference type="STRING" id="641665.GCA_002104455_02725"/>
<dbReference type="RefSeq" id="WP_085284254.1">
    <property type="nucleotide sequence ID" value="NZ_FOBI01000003.1"/>
</dbReference>
<dbReference type="Pfam" id="PF11399">
    <property type="entry name" value="DUF3192"/>
    <property type="match status" value="1"/>
</dbReference>
<protein>
    <recommendedName>
        <fullName evidence="4">DUF3192 domain-containing protein</fullName>
    </recommendedName>
</protein>
<proteinExistence type="predicted"/>
<accession>A0A1H7KAB7</accession>
<dbReference type="OrthoDB" id="6399368at2"/>
<keyword evidence="3" id="KW-1185">Reference proteome</keyword>
<dbReference type="Proteomes" id="UP000199297">
    <property type="component" value="Unassembled WGS sequence"/>
</dbReference>
<evidence type="ECO:0000313" key="3">
    <source>
        <dbReference type="Proteomes" id="UP000199297"/>
    </source>
</evidence>
<dbReference type="EMBL" id="FOBI01000003">
    <property type="protein sequence ID" value="SEK83450.1"/>
    <property type="molecule type" value="Genomic_DNA"/>
</dbReference>
<organism evidence="2 3">
    <name type="scientific">Colwellia chukchiensis</name>
    <dbReference type="NCBI Taxonomy" id="641665"/>
    <lineage>
        <taxon>Bacteria</taxon>
        <taxon>Pseudomonadati</taxon>
        <taxon>Pseudomonadota</taxon>
        <taxon>Gammaproteobacteria</taxon>
        <taxon>Alteromonadales</taxon>
        <taxon>Colwelliaceae</taxon>
        <taxon>Colwellia</taxon>
    </lineage>
</organism>
<feature type="chain" id="PRO_5011754642" description="DUF3192 domain-containing protein" evidence="1">
    <location>
        <begin position="25"/>
        <end position="115"/>
    </location>
</feature>
<dbReference type="AlphaFoldDB" id="A0A1H7KAB7"/>
<reference evidence="3" key="1">
    <citation type="submission" date="2016-10" db="EMBL/GenBank/DDBJ databases">
        <authorList>
            <person name="Varghese N."/>
            <person name="Submissions S."/>
        </authorList>
    </citation>
    <scope>NUCLEOTIDE SEQUENCE [LARGE SCALE GENOMIC DNA]</scope>
    <source>
        <strain evidence="3">CGMCC 1.9127</strain>
    </source>
</reference>
<sequence length="115" mass="12888">MKKSILACLVIAPLAFSLTGCVIAVGDKDGRLSSSHYEDREFENRKKIARLQLNSSFADVRGEMGVADFNESYMEAGKQVNIIYYRTHRLHKDGITTKDECTKLVFVNNALTAIE</sequence>
<gene>
    <name evidence="2" type="ORF">SAMN05216262_10368</name>
</gene>
<name>A0A1H7KAB7_9GAMM</name>
<keyword evidence="1" id="KW-0732">Signal</keyword>
<evidence type="ECO:0008006" key="4">
    <source>
        <dbReference type="Google" id="ProtNLM"/>
    </source>
</evidence>
<dbReference type="PROSITE" id="PS51257">
    <property type="entry name" value="PROKAR_LIPOPROTEIN"/>
    <property type="match status" value="1"/>
</dbReference>
<evidence type="ECO:0000256" key="1">
    <source>
        <dbReference type="SAM" id="SignalP"/>
    </source>
</evidence>
<dbReference type="InterPro" id="IPR021534">
    <property type="entry name" value="DUF3192"/>
</dbReference>